<gene>
    <name evidence="1" type="ORF">UFOVP117_307</name>
</gene>
<dbReference type="PANTHER" id="PTHR21047">
    <property type="entry name" value="DTDP-6-DEOXY-D-GLUCOSE-3,5 EPIMERASE"/>
    <property type="match status" value="1"/>
</dbReference>
<name>A0A6J5L753_9CAUD</name>
<dbReference type="GO" id="GO:0019305">
    <property type="term" value="P:dTDP-rhamnose biosynthetic process"/>
    <property type="evidence" value="ECO:0007669"/>
    <property type="project" value="TreeGrafter"/>
</dbReference>
<proteinExistence type="predicted"/>
<sequence>MEKPYQLLQPVFKDHRGSFTPIKLSDKWVQSNISINDDIFVFRGLHYQEGPMAQTKLLSVIQGKIIDFVINLDKESDDFGKMETFVLTSGESVYVPKEYAHGFLTLQSGTIVNYLVDNEYSKEHEGCIQWDTVEEVKEIITKYMRGFNFKVKISDKDTEGITLEEYKNK</sequence>
<accession>A0A6J5L753</accession>
<reference evidence="1" key="1">
    <citation type="submission" date="2020-04" db="EMBL/GenBank/DDBJ databases">
        <authorList>
            <person name="Chiriac C."/>
            <person name="Salcher M."/>
            <person name="Ghai R."/>
            <person name="Kavagutti S V."/>
        </authorList>
    </citation>
    <scope>NUCLEOTIDE SEQUENCE</scope>
</reference>
<dbReference type="GO" id="GO:0000271">
    <property type="term" value="P:polysaccharide biosynthetic process"/>
    <property type="evidence" value="ECO:0007669"/>
    <property type="project" value="TreeGrafter"/>
</dbReference>
<organism evidence="1">
    <name type="scientific">uncultured Caudovirales phage</name>
    <dbReference type="NCBI Taxonomy" id="2100421"/>
    <lineage>
        <taxon>Viruses</taxon>
        <taxon>Duplodnaviria</taxon>
        <taxon>Heunggongvirae</taxon>
        <taxon>Uroviricota</taxon>
        <taxon>Caudoviricetes</taxon>
        <taxon>Peduoviridae</taxon>
        <taxon>Maltschvirus</taxon>
        <taxon>Maltschvirus maltsch</taxon>
    </lineage>
</organism>
<dbReference type="Gene3D" id="2.60.120.10">
    <property type="entry name" value="Jelly Rolls"/>
    <property type="match status" value="1"/>
</dbReference>
<dbReference type="PANTHER" id="PTHR21047:SF2">
    <property type="entry name" value="THYMIDINE DIPHOSPHO-4-KETO-RHAMNOSE 3,5-EPIMERASE"/>
    <property type="match status" value="1"/>
</dbReference>
<evidence type="ECO:0000313" key="1">
    <source>
        <dbReference type="EMBL" id="CAB4130204.1"/>
    </source>
</evidence>
<dbReference type="EMBL" id="LR796235">
    <property type="protein sequence ID" value="CAB4130204.1"/>
    <property type="molecule type" value="Genomic_DNA"/>
</dbReference>
<dbReference type="InterPro" id="IPR000888">
    <property type="entry name" value="RmlC-like"/>
</dbReference>
<dbReference type="InterPro" id="IPR011051">
    <property type="entry name" value="RmlC_Cupin_sf"/>
</dbReference>
<dbReference type="SUPFAM" id="SSF51182">
    <property type="entry name" value="RmlC-like cupins"/>
    <property type="match status" value="1"/>
</dbReference>
<dbReference type="GO" id="GO:0008830">
    <property type="term" value="F:dTDP-4-dehydrorhamnose 3,5-epimerase activity"/>
    <property type="evidence" value="ECO:0007669"/>
    <property type="project" value="InterPro"/>
</dbReference>
<dbReference type="InterPro" id="IPR014710">
    <property type="entry name" value="RmlC-like_jellyroll"/>
</dbReference>
<protein>
    <submittedName>
        <fullName evidence="1">RmlC, dTDP-4-dehydrorhamnose 3,5-epimerase</fullName>
    </submittedName>
</protein>
<dbReference type="Pfam" id="PF00908">
    <property type="entry name" value="dTDP_sugar_isom"/>
    <property type="match status" value="1"/>
</dbReference>